<proteinExistence type="predicted"/>
<dbReference type="InterPro" id="IPR018713">
    <property type="entry name" value="MPAB/Lcp_cat_dom"/>
</dbReference>
<dbReference type="Pfam" id="PF09995">
    <property type="entry name" value="MPAB_Lcp_cat"/>
    <property type="match status" value="1"/>
</dbReference>
<comment type="caution">
    <text evidence="2">The sequence shown here is derived from an EMBL/GenBank/DDBJ whole genome shotgun (WGS) entry which is preliminary data.</text>
</comment>
<sequence length="468" mass="51988">METAREGAPELMDPKQLRTWEGSADPLADRTVASWLEPGQLLDSASIAQASRMMNDWTNNGVLAQWAPATDADGANNRVGPALQRYLSEGVALPNWADPAKLTRGEKLFMDHGPLACTLLFCSSLPECYVLPNLAEVLQIAGQLETNTEHRIRQTAAMVFPVMMRGGLTSPHGAGVAQVLKVRLIHATIRHLILRGTPGTGVGGQPIVLEAEQPVKLHQALEAHGWDVSTQGQPCNQVELAYTLLTFGYCFLRAMRKLNQRLAREDEEAFLHTWNVMGHVLGIQHELMAHTMDDAEVLFDLIREQARHQQPHPDPRPALGQALSKTMAQAIAVPVIRHLPVPLTQWLMGPKAARLVGIGEHVPWLTRLTFRTGLLLTQCVDGIVRLWAPHFSLSRLFTRVLGYHLLTQFLLSQTRPLNLPDQLIDAMHQTVATWGDDAYAPSMLNRLEDRMTTQGPWTVNRHPPRQAT</sequence>
<gene>
    <name evidence="2" type="ORF">LPB72_18010</name>
</gene>
<accession>A0ABX2U2I6</accession>
<evidence type="ECO:0000313" key="3">
    <source>
        <dbReference type="Proteomes" id="UP000185657"/>
    </source>
</evidence>
<evidence type="ECO:0000259" key="1">
    <source>
        <dbReference type="Pfam" id="PF09995"/>
    </source>
</evidence>
<keyword evidence="3" id="KW-1185">Reference proteome</keyword>
<name>A0ABX2U2I6_9BURK</name>
<reference evidence="2 3" key="1">
    <citation type="submission" date="2016-02" db="EMBL/GenBank/DDBJ databases">
        <title>Draft genome sequence of Hydrogenophaga sp. LPB0072.</title>
        <authorList>
            <person name="Shin S.-K."/>
            <person name="Yi H."/>
        </authorList>
    </citation>
    <scope>NUCLEOTIDE SEQUENCE [LARGE SCALE GENOMIC DNA]</scope>
    <source>
        <strain evidence="2 3">LPB0072</strain>
    </source>
</reference>
<dbReference type="InterPro" id="IPR037473">
    <property type="entry name" value="Lcp-like"/>
</dbReference>
<feature type="domain" description="ER-bound oxygenase mpaB/mpaB'/Rubber oxygenase catalytic" evidence="1">
    <location>
        <begin position="148"/>
        <end position="371"/>
    </location>
</feature>
<dbReference type="PANTHER" id="PTHR37539">
    <property type="entry name" value="SECRETED PROTEIN-RELATED"/>
    <property type="match status" value="1"/>
</dbReference>
<evidence type="ECO:0000313" key="2">
    <source>
        <dbReference type="EMBL" id="OAD40066.1"/>
    </source>
</evidence>
<organism evidence="2 3">
    <name type="scientific">Hydrogenophaga crassostreae</name>
    <dbReference type="NCBI Taxonomy" id="1763535"/>
    <lineage>
        <taxon>Bacteria</taxon>
        <taxon>Pseudomonadati</taxon>
        <taxon>Pseudomonadota</taxon>
        <taxon>Betaproteobacteria</taxon>
        <taxon>Burkholderiales</taxon>
        <taxon>Comamonadaceae</taxon>
        <taxon>Hydrogenophaga</taxon>
    </lineage>
</organism>
<protein>
    <recommendedName>
        <fullName evidence="1">ER-bound oxygenase mpaB/mpaB'/Rubber oxygenase catalytic domain-containing protein</fullName>
    </recommendedName>
</protein>
<dbReference type="PANTHER" id="PTHR37539:SF1">
    <property type="entry name" value="ER-BOUND OXYGENASE MPAB_MPAB'_RUBBER OXYGENASE CATALYTIC DOMAIN-CONTAINING PROTEIN"/>
    <property type="match status" value="1"/>
</dbReference>
<dbReference type="EMBL" id="LVWD01000034">
    <property type="protein sequence ID" value="OAD40066.1"/>
    <property type="molecule type" value="Genomic_DNA"/>
</dbReference>
<dbReference type="Proteomes" id="UP000185657">
    <property type="component" value="Unassembled WGS sequence"/>
</dbReference>